<gene>
    <name evidence="1" type="ORF">A2Y62_02100</name>
</gene>
<name>A0A1F5VJZ7_9BACT</name>
<dbReference type="Proteomes" id="UP000178943">
    <property type="component" value="Unassembled WGS sequence"/>
</dbReference>
<protein>
    <submittedName>
        <fullName evidence="1">Uncharacterized protein</fullName>
    </submittedName>
</protein>
<evidence type="ECO:0000313" key="2">
    <source>
        <dbReference type="Proteomes" id="UP000178943"/>
    </source>
</evidence>
<reference evidence="1 2" key="1">
    <citation type="journal article" date="2016" name="Nat. Commun.">
        <title>Thousands of microbial genomes shed light on interconnected biogeochemical processes in an aquifer system.</title>
        <authorList>
            <person name="Anantharaman K."/>
            <person name="Brown C.T."/>
            <person name="Hug L.A."/>
            <person name="Sharon I."/>
            <person name="Castelle C.J."/>
            <person name="Probst A.J."/>
            <person name="Thomas B.C."/>
            <person name="Singh A."/>
            <person name="Wilkins M.J."/>
            <person name="Karaoz U."/>
            <person name="Brodie E.L."/>
            <person name="Williams K.H."/>
            <person name="Hubbard S.S."/>
            <person name="Banfield J.F."/>
        </authorList>
    </citation>
    <scope>NUCLEOTIDE SEQUENCE [LARGE SCALE GENOMIC DNA]</scope>
</reference>
<accession>A0A1F5VJZ7</accession>
<organism evidence="1 2">
    <name type="scientific">Candidatus Fischerbacteria bacterium RBG_13_37_8</name>
    <dbReference type="NCBI Taxonomy" id="1817863"/>
    <lineage>
        <taxon>Bacteria</taxon>
        <taxon>Candidatus Fischeribacteriota</taxon>
    </lineage>
</organism>
<evidence type="ECO:0000313" key="1">
    <source>
        <dbReference type="EMBL" id="OGF63660.1"/>
    </source>
</evidence>
<dbReference type="Pfam" id="PF18506">
    <property type="entry name" value="RelB-like"/>
    <property type="match status" value="1"/>
</dbReference>
<proteinExistence type="predicted"/>
<sequence length="76" mass="8500">MRNIPKKYIVDENNNKIAVQIDIKTFAKLEKILTEYASNPLRIAAAHCFAKLAMTVCTGFTSFASFNTIIVVPTCF</sequence>
<comment type="caution">
    <text evidence="1">The sequence shown here is derived from an EMBL/GenBank/DDBJ whole genome shotgun (WGS) entry which is preliminary data.</text>
</comment>
<dbReference type="EMBL" id="MFGW01000155">
    <property type="protein sequence ID" value="OGF63660.1"/>
    <property type="molecule type" value="Genomic_DNA"/>
</dbReference>
<dbReference type="AlphaFoldDB" id="A0A1F5VJZ7"/>
<dbReference type="InterPro" id="IPR049537">
    <property type="entry name" value="RelB-like"/>
</dbReference>